<proteinExistence type="predicted"/>
<feature type="compositionally biased region" description="Low complexity" evidence="2">
    <location>
        <begin position="1342"/>
        <end position="1386"/>
    </location>
</feature>
<dbReference type="PANTHER" id="PTHR22901:SF0">
    <property type="entry name" value="SIALATE O-ACETYLESTERASE"/>
    <property type="match status" value="1"/>
</dbReference>
<feature type="region of interest" description="Disordered" evidence="2">
    <location>
        <begin position="1497"/>
        <end position="1562"/>
    </location>
</feature>
<protein>
    <recommendedName>
        <fullName evidence="3">S1 motif domain-containing protein</fullName>
    </recommendedName>
</protein>
<feature type="compositionally biased region" description="Gly residues" evidence="2">
    <location>
        <begin position="1514"/>
        <end position="1527"/>
    </location>
</feature>
<dbReference type="PROSITE" id="PS50126">
    <property type="entry name" value="S1"/>
    <property type="match status" value="1"/>
</dbReference>
<name>A0A813HCH4_POLGL</name>
<evidence type="ECO:0000256" key="1">
    <source>
        <dbReference type="SAM" id="Coils"/>
    </source>
</evidence>
<dbReference type="EMBL" id="CAJNNV010031277">
    <property type="protein sequence ID" value="CAE8635373.1"/>
    <property type="molecule type" value="Genomic_DNA"/>
</dbReference>
<dbReference type="Proteomes" id="UP000654075">
    <property type="component" value="Unassembled WGS sequence"/>
</dbReference>
<dbReference type="Gene3D" id="3.40.50.1110">
    <property type="entry name" value="SGNH hydrolase"/>
    <property type="match status" value="1"/>
</dbReference>
<dbReference type="GO" id="GO:0003676">
    <property type="term" value="F:nucleic acid binding"/>
    <property type="evidence" value="ECO:0007669"/>
    <property type="project" value="InterPro"/>
</dbReference>
<feature type="region of interest" description="Disordered" evidence="2">
    <location>
        <begin position="470"/>
        <end position="657"/>
    </location>
</feature>
<accession>A0A813HCH4</accession>
<comment type="caution">
    <text evidence="4">The sequence shown here is derived from an EMBL/GenBank/DDBJ whole genome shotgun (WGS) entry which is preliminary data.</text>
</comment>
<feature type="domain" description="S1 motif" evidence="3">
    <location>
        <begin position="1795"/>
        <end position="1860"/>
    </location>
</feature>
<feature type="compositionally biased region" description="Low complexity" evidence="2">
    <location>
        <begin position="475"/>
        <end position="498"/>
    </location>
</feature>
<keyword evidence="1" id="KW-0175">Coiled coil</keyword>
<organism evidence="4 5">
    <name type="scientific">Polarella glacialis</name>
    <name type="common">Dinoflagellate</name>
    <dbReference type="NCBI Taxonomy" id="89957"/>
    <lineage>
        <taxon>Eukaryota</taxon>
        <taxon>Sar</taxon>
        <taxon>Alveolata</taxon>
        <taxon>Dinophyceae</taxon>
        <taxon>Suessiales</taxon>
        <taxon>Suessiaceae</taxon>
        <taxon>Polarella</taxon>
    </lineage>
</organism>
<sequence>MSPMDGGSDRELDLEVAYVVSVGSRCLVARLLRDTDLRRYAGPFDWIYSSAQMARHCFADDFTTFLDPDKLVKAGNAWGHLTYGPMLGDRKVIFPHHDPLSAHQLHFARCTDRLRMILASPARKLLVAMYQVKSFIEPDMKIRTSEDAGSSAEDIKELFELLQRQGVRNFELAALHIVECPVGPVGVEPVDRPVPELKLILDSGPGPERLTVHSLHLEGKLLGLYFKEPVDEDRVRKWLLAGRRFELDSDPLSADASPWRERCAELVPDGMNLRRQRPNVSTPEDFVWELIARQDIEKMLFSAMSKLTFLQNEEDADSNAFMSVGLLSPTDPSLQKGGRYHFKLVYDGSVTLEWLQSSWLTSSTIQGFEALSPADIGPASQPEGLQFAGLGKSSNSKAVLDGNGCRHPHWWNCVGALQAHKQRGEYKSGIPGWDGQIVSMMELYISRRTVQTEPVAHFQPRMRISETICAHDDSNNNSNNDNSNNNNNNSTSNNNNSTEHLNTQHLDLRSSSNRLSNSSSSSNNNNINNSSSSNNNNINNSSSSSSNNNNNSSSSSNNNNNGSSQGSGNSDRNSSINSTTSDTDNSSNHANTQQTKNKESNDKSDKPATETTTNHSSNHDNDTNHTNNNNHRTVSCNNNNNNNSNNNSNNKVSNSRALSCSASGDSCPCEEDAKEPQLSAVIKLYNSRLLGTPNITTVINKQQQEQKLFVPCSNEVSDLAQLDMGFHWQLIASQDIEKACFGPAAASSFLSNEGDPTSNAYMSVGCIDERDETFRVNGQYRFRLVYDGIRLGRIVLDWLQTSWITAESVEGFSGIFPKDIGPAALPAINRFTGLRRSKTAASVLTGSSGGLPGWNCVGAVHHHQGGIAGWNRQICSTMQLYVVRRSCQLPCQVSPAVPAALRLPSVFSDHMVLQCSCDIPVWGVASPGELVTVRLGALLSQTSTAAEDGRWEVVLPPQLPSAVAKELCVEAGSKIVFRNVLVGEVWLCSGQSNMEWTIKQALSVQEQQEVISSNDLSMIRHLKVPRAGSSTPMRDFRSKWQEVSPETVLSCTSVGTIMALHLVRELGGGVPVGIVNCSCGNSRIESWCAPSSLGSSERFAHLVDKRGAGESSPGALHDAMVHPLVPYALRGAAWYQGEANTKDWEAYRELLPLLIGGWRSQWRQARLPFAVVQLPGFGAPAPESPAQGRWALLRESQDLGARIAGDCGLIATLDIGDANDIHPHNKVEVGRRLANWALASVYGRTTASSGPAFRKYEELMGGAAWRLHFDHAEGLSARSTTNNQSNNMKSNNNSSNNSKQSHINNNKKTDNNKSNSMSSTSNNSQNSNTSSARPAEDDNNNNDENNNQINNNHNNSNNNKNNNSDNNNNNNSNNSNNNNSNINNNSTAGGSGTTDCVAPDGFAAAGADGVFRWAEAHLEGDTVVVSSPAIARLAAVRYAWQSNPVRANLVNAAGLPALPFRTDGPAITAVWMATHPSEPLAAEDFGRRNRTLRRRLAGGCGRPSCEAPADDPDGGGGSESARTGGGCSAEPLDGGAEHPNAADSLPPDKERAQPHDEAHSASCEELSVALLKRELSVLGSDPVPFSRPPGLEAPTQALPRDGFRPSASATPPGDLSHLRKRIAACVAEQRPLRERGDQLLAALHFARTSLAATRMEALRVPERLANLAEHRVQQAQEIAGLRQARDEATRKEAAAKAESWHLEEGLRLSHARRGCCTESGAFSNTLRRIFGNSSDVQINLSTKDRCNCTSSFNARLAGQDICEGLERGKAVSHMFLTAGSQAADGRRRLQHLVVGSKVGGVVMHSNWLGAFVNIGAEIDGLVKAEDLPHTGGELTAGNFVTGLIVREVDLVAPRLLLSACRAHVVQLRHR</sequence>
<dbReference type="GO" id="GO:0001681">
    <property type="term" value="F:sialate O-acetylesterase activity"/>
    <property type="evidence" value="ECO:0007669"/>
    <property type="project" value="InterPro"/>
</dbReference>
<dbReference type="InterPro" id="IPR036514">
    <property type="entry name" value="SGNH_hydro_sf"/>
</dbReference>
<dbReference type="Pfam" id="PF08795">
    <property type="entry name" value="DUF1796"/>
    <property type="match status" value="1"/>
</dbReference>
<feature type="region of interest" description="Disordered" evidence="2">
    <location>
        <begin position="1277"/>
        <end position="1391"/>
    </location>
</feature>
<dbReference type="PANTHER" id="PTHR22901">
    <property type="entry name" value="SIALATE O-ACETYLESTERASE"/>
    <property type="match status" value="1"/>
</dbReference>
<feature type="region of interest" description="Disordered" evidence="2">
    <location>
        <begin position="1581"/>
        <end position="1615"/>
    </location>
</feature>
<feature type="coiled-coil region" evidence="1">
    <location>
        <begin position="1671"/>
        <end position="1698"/>
    </location>
</feature>
<evidence type="ECO:0000259" key="3">
    <source>
        <dbReference type="PROSITE" id="PS50126"/>
    </source>
</evidence>
<feature type="compositionally biased region" description="Basic and acidic residues" evidence="2">
    <location>
        <begin position="596"/>
        <end position="608"/>
    </location>
</feature>
<gene>
    <name evidence="4" type="ORF">PGLA1383_LOCUS50969</name>
</gene>
<dbReference type="OrthoDB" id="42638at2759"/>
<dbReference type="SUPFAM" id="SSF52266">
    <property type="entry name" value="SGNH hydrolase"/>
    <property type="match status" value="1"/>
</dbReference>
<feature type="compositionally biased region" description="Low complexity" evidence="2">
    <location>
        <begin position="1282"/>
        <end position="1331"/>
    </location>
</feature>
<reference evidence="4" key="1">
    <citation type="submission" date="2021-02" db="EMBL/GenBank/DDBJ databases">
        <authorList>
            <person name="Dougan E. K."/>
            <person name="Rhodes N."/>
            <person name="Thang M."/>
            <person name="Chan C."/>
        </authorList>
    </citation>
    <scope>NUCLEOTIDE SEQUENCE</scope>
</reference>
<evidence type="ECO:0000313" key="5">
    <source>
        <dbReference type="Proteomes" id="UP000654075"/>
    </source>
</evidence>
<feature type="compositionally biased region" description="Low complexity" evidence="2">
    <location>
        <begin position="510"/>
        <end position="588"/>
    </location>
</feature>
<dbReference type="InterPro" id="IPR039329">
    <property type="entry name" value="SIAE"/>
</dbReference>
<dbReference type="GO" id="GO:0005975">
    <property type="term" value="P:carbohydrate metabolic process"/>
    <property type="evidence" value="ECO:0007669"/>
    <property type="project" value="TreeGrafter"/>
</dbReference>
<dbReference type="InterPro" id="IPR003029">
    <property type="entry name" value="S1_domain"/>
</dbReference>
<feature type="compositionally biased region" description="Basic and acidic residues" evidence="2">
    <location>
        <begin position="1546"/>
        <end position="1559"/>
    </location>
</feature>
<keyword evidence="5" id="KW-1185">Reference proteome</keyword>
<evidence type="ECO:0000256" key="2">
    <source>
        <dbReference type="SAM" id="MobiDB-lite"/>
    </source>
</evidence>
<dbReference type="InterPro" id="IPR014903">
    <property type="entry name" value="DUF1796"/>
</dbReference>
<evidence type="ECO:0000313" key="4">
    <source>
        <dbReference type="EMBL" id="CAE8635373.1"/>
    </source>
</evidence>
<feature type="compositionally biased region" description="Low complexity" evidence="2">
    <location>
        <begin position="624"/>
        <end position="655"/>
    </location>
</feature>